<name>A0A0M2H8F5_MICTR</name>
<accession>A0A0M2H8F5</accession>
<dbReference type="RefSeq" id="WP_045302079.1">
    <property type="nucleotide sequence ID" value="NZ_JYJA01000040.1"/>
</dbReference>
<sequence length="165" mass="18003">MSFDVETCSANTVAWALGHEGSSEYATRCLAFVEDAIERSNDLEMFGGDDAAESARLYGASANTGVPPADALVFYESVGELFGERRDWGHVALSLGDGRVVHAWDRVRVDEYRALEALTPAPGWEPLRWVGWVPLSRALEGGRPRTWDEDPAAAAARMQAERFGG</sequence>
<reference evidence="1 2" key="1">
    <citation type="submission" date="2015-02" db="EMBL/GenBank/DDBJ databases">
        <title>Draft genome sequences of ten Microbacterium spp. with emphasis on heavy metal contaminated environments.</title>
        <authorList>
            <person name="Corretto E."/>
        </authorList>
    </citation>
    <scope>NUCLEOTIDE SEQUENCE [LARGE SCALE GENOMIC DNA]</scope>
    <source>
        <strain evidence="1 2">DSM 8608</strain>
    </source>
</reference>
<dbReference type="Gene3D" id="3.90.1720.10">
    <property type="entry name" value="endopeptidase domain like (from Nostoc punctiforme)"/>
    <property type="match status" value="1"/>
</dbReference>
<comment type="caution">
    <text evidence="1">The sequence shown here is derived from an EMBL/GenBank/DDBJ whole genome shotgun (WGS) entry which is preliminary data.</text>
</comment>
<dbReference type="EMBL" id="JYJA01000040">
    <property type="protein sequence ID" value="KJL40380.1"/>
    <property type="molecule type" value="Genomic_DNA"/>
</dbReference>
<evidence type="ECO:0000313" key="1">
    <source>
        <dbReference type="EMBL" id="KJL40380.1"/>
    </source>
</evidence>
<dbReference type="AlphaFoldDB" id="A0A0M2H8F5"/>
<evidence type="ECO:0008006" key="3">
    <source>
        <dbReference type="Google" id="ProtNLM"/>
    </source>
</evidence>
<dbReference type="PATRIC" id="fig|69370.6.peg.3776"/>
<protein>
    <recommendedName>
        <fullName evidence="3">NlpC/P60 family protein</fullName>
    </recommendedName>
</protein>
<evidence type="ECO:0000313" key="2">
    <source>
        <dbReference type="Proteomes" id="UP000034098"/>
    </source>
</evidence>
<dbReference type="OrthoDB" id="2607492at2"/>
<proteinExistence type="predicted"/>
<gene>
    <name evidence="1" type="ORF">RS82_03709</name>
</gene>
<dbReference type="Proteomes" id="UP000034098">
    <property type="component" value="Unassembled WGS sequence"/>
</dbReference>
<organism evidence="1 2">
    <name type="scientific">Microbacterium trichothecenolyticum</name>
    <name type="common">Aureobacterium trichothecenolyticum</name>
    <dbReference type="NCBI Taxonomy" id="69370"/>
    <lineage>
        <taxon>Bacteria</taxon>
        <taxon>Bacillati</taxon>
        <taxon>Actinomycetota</taxon>
        <taxon>Actinomycetes</taxon>
        <taxon>Micrococcales</taxon>
        <taxon>Microbacteriaceae</taxon>
        <taxon>Microbacterium</taxon>
    </lineage>
</organism>
<keyword evidence="2" id="KW-1185">Reference proteome</keyword>